<comment type="caution">
    <text evidence="2">The sequence shown here is derived from an EMBL/GenBank/DDBJ whole genome shotgun (WGS) entry which is preliminary data.</text>
</comment>
<proteinExistence type="predicted"/>
<protein>
    <submittedName>
        <fullName evidence="2">Uncharacterized protein</fullName>
    </submittedName>
</protein>
<dbReference type="AlphaFoldDB" id="A0A367FN76"/>
<keyword evidence="3" id="KW-1185">Reference proteome</keyword>
<sequence>MAVGLGVGFLVGLGAWLEVLVLRGEGGAEDAAGGGGGRAVRRGAVVLRGGFGVTTVSGGGGGDSTPRETLVGEAFAVAFASPEPSPPRSPEPSEVRTAAGVSAPPEESGQANQMPAPAASRRTRPMTMPPRRSWPRRRQTGSSSSSSSSISSEASQVRHRSSPERPPAESLAYGGRRRGGSSQLSGTVLSSPGRGMGVVAGAGGGDSSLHEHSCGG</sequence>
<feature type="compositionally biased region" description="Low complexity" evidence="1">
    <location>
        <begin position="142"/>
        <end position="152"/>
    </location>
</feature>
<feature type="compositionally biased region" description="Gly residues" evidence="1">
    <location>
        <begin position="194"/>
        <end position="206"/>
    </location>
</feature>
<accession>A0A367FN76</accession>
<evidence type="ECO:0000313" key="3">
    <source>
        <dbReference type="Proteomes" id="UP000253094"/>
    </source>
</evidence>
<dbReference type="EMBL" id="QOIL01000004">
    <property type="protein sequence ID" value="RCG31846.1"/>
    <property type="molecule type" value="Genomic_DNA"/>
</dbReference>
<organism evidence="2 3">
    <name type="scientific">Sphaerisporangium album</name>
    <dbReference type="NCBI Taxonomy" id="509200"/>
    <lineage>
        <taxon>Bacteria</taxon>
        <taxon>Bacillati</taxon>
        <taxon>Actinomycetota</taxon>
        <taxon>Actinomycetes</taxon>
        <taxon>Streptosporangiales</taxon>
        <taxon>Streptosporangiaceae</taxon>
        <taxon>Sphaerisporangium</taxon>
    </lineage>
</organism>
<feature type="region of interest" description="Disordered" evidence="1">
    <location>
        <begin position="80"/>
        <end position="216"/>
    </location>
</feature>
<evidence type="ECO:0000313" key="2">
    <source>
        <dbReference type="EMBL" id="RCG31846.1"/>
    </source>
</evidence>
<reference evidence="2 3" key="1">
    <citation type="submission" date="2018-06" db="EMBL/GenBank/DDBJ databases">
        <title>Sphaerisporangium craniellae sp. nov., isolated from a marine sponge in the South China Sea.</title>
        <authorList>
            <person name="Li L."/>
        </authorList>
    </citation>
    <scope>NUCLEOTIDE SEQUENCE [LARGE SCALE GENOMIC DNA]</scope>
    <source>
        <strain evidence="2 3">CCTCC AA 208026</strain>
    </source>
</reference>
<name>A0A367FN76_9ACTN</name>
<dbReference type="Proteomes" id="UP000253094">
    <property type="component" value="Unassembled WGS sequence"/>
</dbReference>
<gene>
    <name evidence="2" type="ORF">DQ384_10000</name>
</gene>
<evidence type="ECO:0000256" key="1">
    <source>
        <dbReference type="SAM" id="MobiDB-lite"/>
    </source>
</evidence>